<feature type="compositionally biased region" description="Low complexity" evidence="6">
    <location>
        <begin position="128"/>
        <end position="146"/>
    </location>
</feature>
<sequence length="397" mass="43463">MVVLNVQTSSLLADGDTVMKDDGVRTSSLEELGKLKAAFIEPYGTVTAANSSFLKAIAPGTAPEEASKTSKKAHSERGRSPGPKKSKISAKRHHSLDREDEPAKEMLAKKSKVRPEKSKECHRPESSPPAGSKSPSPSAVPSVRSPPVLEAVRQSPVCRPLHFVLPGSKSEGEIRDEVAAPIPGPSTLHRDRANLGTEAESSPLDLETEKILQDNPNLVYDSFSNQFLMRVDPKTLLSRRAPPQVQVQIPRAVSPSPPRHRSRSHRDYSQSRSHIPPRAREHHAQSHCSRWDRSCHQSPSPLSRSPSVVSSDGAAAILLMSEEKALAMGYKPKAYLRATYATPKVLERAGLTMADIDVFEFHEAFAVSTSEDACRRERMCQGMMGLTQVPIVSRILM</sequence>
<organism evidence="8 9">
    <name type="scientific">Phrynosoma platyrhinos</name>
    <name type="common">Desert horned lizard</name>
    <dbReference type="NCBI Taxonomy" id="52577"/>
    <lineage>
        <taxon>Eukaryota</taxon>
        <taxon>Metazoa</taxon>
        <taxon>Chordata</taxon>
        <taxon>Craniata</taxon>
        <taxon>Vertebrata</taxon>
        <taxon>Euteleostomi</taxon>
        <taxon>Lepidosauria</taxon>
        <taxon>Squamata</taxon>
        <taxon>Bifurcata</taxon>
        <taxon>Unidentata</taxon>
        <taxon>Episquamata</taxon>
        <taxon>Toxicofera</taxon>
        <taxon>Iguania</taxon>
        <taxon>Phrynosomatidae</taxon>
        <taxon>Phrynosomatinae</taxon>
        <taxon>Phrynosoma</taxon>
    </lineage>
</organism>
<keyword evidence="9" id="KW-1185">Reference proteome</keyword>
<comment type="caution">
    <text evidence="8">The sequence shown here is derived from an EMBL/GenBank/DDBJ whole genome shotgun (WGS) entry which is preliminary data.</text>
</comment>
<evidence type="ECO:0000256" key="3">
    <source>
        <dbReference type="ARBA" id="ARBA00022832"/>
    </source>
</evidence>
<gene>
    <name evidence="8" type="ORF">JD844_025930</name>
</gene>
<feature type="compositionally biased region" description="Basic residues" evidence="6">
    <location>
        <begin position="82"/>
        <end position="95"/>
    </location>
</feature>
<feature type="compositionally biased region" description="Basic and acidic residues" evidence="6">
    <location>
        <begin position="278"/>
        <end position="295"/>
    </location>
</feature>
<accession>A0ABQ7T040</accession>
<evidence type="ECO:0000313" key="9">
    <source>
        <dbReference type="Proteomes" id="UP000826234"/>
    </source>
</evidence>
<keyword evidence="3" id="KW-0276">Fatty acid metabolism</keyword>
<comment type="similarity">
    <text evidence="1">Belongs to the thiolase-like superfamily. Thiolase family.</text>
</comment>
<keyword evidence="5" id="KW-0012">Acyltransferase</keyword>
<keyword evidence="4" id="KW-0443">Lipid metabolism</keyword>
<evidence type="ECO:0000256" key="6">
    <source>
        <dbReference type="SAM" id="MobiDB-lite"/>
    </source>
</evidence>
<dbReference type="EMBL" id="JAIPUX010003289">
    <property type="protein sequence ID" value="KAH0622976.1"/>
    <property type="molecule type" value="Genomic_DNA"/>
</dbReference>
<dbReference type="Pfam" id="PF02803">
    <property type="entry name" value="Thiolase_C"/>
    <property type="match status" value="1"/>
</dbReference>
<feature type="region of interest" description="Disordered" evidence="6">
    <location>
        <begin position="239"/>
        <end position="308"/>
    </location>
</feature>
<protein>
    <recommendedName>
        <fullName evidence="7">Thiolase C-terminal domain-containing protein</fullName>
    </recommendedName>
</protein>
<dbReference type="InterPro" id="IPR020617">
    <property type="entry name" value="Thiolase_C"/>
</dbReference>
<evidence type="ECO:0000256" key="4">
    <source>
        <dbReference type="ARBA" id="ARBA00023098"/>
    </source>
</evidence>
<evidence type="ECO:0000256" key="1">
    <source>
        <dbReference type="ARBA" id="ARBA00010982"/>
    </source>
</evidence>
<dbReference type="SUPFAM" id="SSF53901">
    <property type="entry name" value="Thiolase-like"/>
    <property type="match status" value="2"/>
</dbReference>
<reference evidence="8 9" key="1">
    <citation type="journal article" date="2022" name="Gigascience">
        <title>A chromosome-level genome assembly and annotation of the desert horned lizard, Phrynosoma platyrhinos, provides insight into chromosomal rearrangements among reptiles.</title>
        <authorList>
            <person name="Koochekian N."/>
            <person name="Ascanio A."/>
            <person name="Farleigh K."/>
            <person name="Card D.C."/>
            <person name="Schield D.R."/>
            <person name="Castoe T.A."/>
            <person name="Jezkova T."/>
        </authorList>
    </citation>
    <scope>NUCLEOTIDE SEQUENCE [LARGE SCALE GENOMIC DNA]</scope>
    <source>
        <strain evidence="8">NK-2021</strain>
    </source>
</reference>
<dbReference type="InterPro" id="IPR016039">
    <property type="entry name" value="Thiolase-like"/>
</dbReference>
<keyword evidence="2" id="KW-0808">Transferase</keyword>
<evidence type="ECO:0000259" key="7">
    <source>
        <dbReference type="Pfam" id="PF02803"/>
    </source>
</evidence>
<name>A0ABQ7T040_PHRPL</name>
<feature type="compositionally biased region" description="Basic and acidic residues" evidence="6">
    <location>
        <begin position="65"/>
        <end position="79"/>
    </location>
</feature>
<feature type="domain" description="Thiolase C-terminal" evidence="7">
    <location>
        <begin position="337"/>
        <end position="368"/>
    </location>
</feature>
<feature type="compositionally biased region" description="Low complexity" evidence="6">
    <location>
        <begin position="298"/>
        <end position="308"/>
    </location>
</feature>
<dbReference type="Proteomes" id="UP000826234">
    <property type="component" value="Unassembled WGS sequence"/>
</dbReference>
<proteinExistence type="inferred from homology"/>
<evidence type="ECO:0000256" key="2">
    <source>
        <dbReference type="ARBA" id="ARBA00022679"/>
    </source>
</evidence>
<feature type="region of interest" description="Disordered" evidence="6">
    <location>
        <begin position="60"/>
        <end position="146"/>
    </location>
</feature>
<dbReference type="Gene3D" id="3.40.47.10">
    <property type="match status" value="2"/>
</dbReference>
<evidence type="ECO:0000313" key="8">
    <source>
        <dbReference type="EMBL" id="KAH0622976.1"/>
    </source>
</evidence>
<feature type="compositionally biased region" description="Basic and acidic residues" evidence="6">
    <location>
        <begin position="101"/>
        <end position="125"/>
    </location>
</feature>
<dbReference type="PANTHER" id="PTHR18919">
    <property type="entry name" value="ACETYL-COA C-ACYLTRANSFERASE"/>
    <property type="match status" value="1"/>
</dbReference>
<evidence type="ECO:0000256" key="5">
    <source>
        <dbReference type="ARBA" id="ARBA00023315"/>
    </source>
</evidence>
<dbReference type="PANTHER" id="PTHR18919:SF153">
    <property type="entry name" value="TRIFUNCTIONAL ENZYME SUBUNIT BETA, MITOCHONDRIAL"/>
    <property type="match status" value="1"/>
</dbReference>